<evidence type="ECO:0000256" key="1">
    <source>
        <dbReference type="SAM" id="SignalP"/>
    </source>
</evidence>
<feature type="signal peptide" evidence="1">
    <location>
        <begin position="1"/>
        <end position="15"/>
    </location>
</feature>
<evidence type="ECO:0000313" key="2">
    <source>
        <dbReference type="EMBL" id="KAJ5195204.1"/>
    </source>
</evidence>
<protein>
    <submittedName>
        <fullName evidence="2">Uncharacterized protein</fullName>
    </submittedName>
</protein>
<dbReference type="EMBL" id="JAPQKR010000015">
    <property type="protein sequence ID" value="KAJ5195204.1"/>
    <property type="molecule type" value="Genomic_DNA"/>
</dbReference>
<sequence length="196" mass="21123">MKILFTFIIPAFVAAFGLLSLAKPLEERQSSGKPFNLYAYGEGIPGLQVFYADGQAQIGDMSLSNASNKVPMYVTYSDNDSLTWMAHANTTQSSRLAFKATGTTSTTNLLCLKQGNSMTNPVIFTGINTGTSTTEEGGIITETWSLYGSNVLLTQPNGNFYAKSTGKNGWWQLVWSTSQSAGLEAIPIALRTNPPV</sequence>
<dbReference type="RefSeq" id="XP_058305692.1">
    <property type="nucleotide sequence ID" value="XM_058455704.1"/>
</dbReference>
<evidence type="ECO:0000313" key="3">
    <source>
        <dbReference type="Proteomes" id="UP001150904"/>
    </source>
</evidence>
<feature type="chain" id="PRO_5040734096" evidence="1">
    <location>
        <begin position="16"/>
        <end position="196"/>
    </location>
</feature>
<accession>A0A9W9MB05</accession>
<keyword evidence="1" id="KW-0732">Signal</keyword>
<reference evidence="2" key="1">
    <citation type="submission" date="2022-12" db="EMBL/GenBank/DDBJ databases">
        <authorList>
            <person name="Petersen C."/>
        </authorList>
    </citation>
    <scope>NUCLEOTIDE SEQUENCE</scope>
    <source>
        <strain evidence="2">IBT 15544</strain>
    </source>
</reference>
<keyword evidence="3" id="KW-1185">Reference proteome</keyword>
<comment type="caution">
    <text evidence="2">The sequence shown here is derived from an EMBL/GenBank/DDBJ whole genome shotgun (WGS) entry which is preliminary data.</text>
</comment>
<dbReference type="AlphaFoldDB" id="A0A9W9MB05"/>
<gene>
    <name evidence="2" type="ORF">N7498_008642</name>
</gene>
<dbReference type="OrthoDB" id="5230873at2759"/>
<organism evidence="2 3">
    <name type="scientific">Penicillium cinerascens</name>
    <dbReference type="NCBI Taxonomy" id="70096"/>
    <lineage>
        <taxon>Eukaryota</taxon>
        <taxon>Fungi</taxon>
        <taxon>Dikarya</taxon>
        <taxon>Ascomycota</taxon>
        <taxon>Pezizomycotina</taxon>
        <taxon>Eurotiomycetes</taxon>
        <taxon>Eurotiomycetidae</taxon>
        <taxon>Eurotiales</taxon>
        <taxon>Aspergillaceae</taxon>
        <taxon>Penicillium</taxon>
    </lineage>
</organism>
<reference evidence="2" key="2">
    <citation type="journal article" date="2023" name="IMA Fungus">
        <title>Comparative genomic study of the Penicillium genus elucidates a diverse pangenome and 15 lateral gene transfer events.</title>
        <authorList>
            <person name="Petersen C."/>
            <person name="Sorensen T."/>
            <person name="Nielsen M.R."/>
            <person name="Sondergaard T.E."/>
            <person name="Sorensen J.L."/>
            <person name="Fitzpatrick D.A."/>
            <person name="Frisvad J.C."/>
            <person name="Nielsen K.L."/>
        </authorList>
    </citation>
    <scope>NUCLEOTIDE SEQUENCE</scope>
    <source>
        <strain evidence="2">IBT 15544</strain>
    </source>
</reference>
<dbReference type="GeneID" id="83183005"/>
<proteinExistence type="predicted"/>
<name>A0A9W9MB05_9EURO</name>
<dbReference type="Proteomes" id="UP001150904">
    <property type="component" value="Unassembled WGS sequence"/>
</dbReference>